<dbReference type="AlphaFoldDB" id="A0A2W1NI30"/>
<evidence type="ECO:0000256" key="1">
    <source>
        <dbReference type="ARBA" id="ARBA00022723"/>
    </source>
</evidence>
<dbReference type="GO" id="GO:0016829">
    <property type="term" value="F:lyase activity"/>
    <property type="evidence" value="ECO:0007669"/>
    <property type="project" value="UniProtKB-KW"/>
</dbReference>
<evidence type="ECO:0000313" key="3">
    <source>
        <dbReference type="EMBL" id="PZE18683.1"/>
    </source>
</evidence>
<dbReference type="PROSITE" id="PS51257">
    <property type="entry name" value="PROKAR_LIPOPROTEIN"/>
    <property type="match status" value="1"/>
</dbReference>
<dbReference type="Gene3D" id="3.40.50.1400">
    <property type="match status" value="1"/>
</dbReference>
<proteinExistence type="predicted"/>
<dbReference type="OrthoDB" id="1066872at2"/>
<keyword evidence="1" id="KW-0479">Metal-binding</keyword>
<reference evidence="3 4" key="1">
    <citation type="submission" date="2018-06" db="EMBL/GenBank/DDBJ databases">
        <title>The draft genome sequence of Crocinitomix sp. SM1701.</title>
        <authorList>
            <person name="Zhang X."/>
        </authorList>
    </citation>
    <scope>NUCLEOTIDE SEQUENCE [LARGE SCALE GENOMIC DNA]</scope>
    <source>
        <strain evidence="3 4">SM1701</strain>
    </source>
</reference>
<dbReference type="SUPFAM" id="SSF53800">
    <property type="entry name" value="Chelatase"/>
    <property type="match status" value="1"/>
</dbReference>
<dbReference type="Pfam" id="PF01903">
    <property type="entry name" value="CbiX"/>
    <property type="match status" value="1"/>
</dbReference>
<gene>
    <name evidence="3" type="ORF">DNU06_02315</name>
</gene>
<keyword evidence="4" id="KW-1185">Reference proteome</keyword>
<dbReference type="CDD" id="cd03416">
    <property type="entry name" value="CbiX_SirB_N"/>
    <property type="match status" value="1"/>
</dbReference>
<protein>
    <submittedName>
        <fullName evidence="3">Cobalamin biosynthesis protein CbiX</fullName>
    </submittedName>
</protein>
<keyword evidence="2" id="KW-0456">Lyase</keyword>
<evidence type="ECO:0000256" key="2">
    <source>
        <dbReference type="ARBA" id="ARBA00023239"/>
    </source>
</evidence>
<dbReference type="RefSeq" id="WP_111061584.1">
    <property type="nucleotide sequence ID" value="NZ_JBHUCU010000007.1"/>
</dbReference>
<dbReference type="InterPro" id="IPR002762">
    <property type="entry name" value="CbiX-like"/>
</dbReference>
<dbReference type="GO" id="GO:0046872">
    <property type="term" value="F:metal ion binding"/>
    <property type="evidence" value="ECO:0007669"/>
    <property type="project" value="UniProtKB-KW"/>
</dbReference>
<name>A0A2W1NI30_9FLAO</name>
<comment type="caution">
    <text evidence="3">The sequence shown here is derived from an EMBL/GenBank/DDBJ whole genome shotgun (WGS) entry which is preliminary data.</text>
</comment>
<dbReference type="PANTHER" id="PTHR33542">
    <property type="entry name" value="SIROHYDROCHLORIN FERROCHELATASE, CHLOROPLASTIC"/>
    <property type="match status" value="1"/>
</dbReference>
<dbReference type="PANTHER" id="PTHR33542:SF3">
    <property type="entry name" value="SIROHYDROCHLORIN FERROCHELATASE, CHLOROPLASTIC"/>
    <property type="match status" value="1"/>
</dbReference>
<dbReference type="EMBL" id="QKSB01000001">
    <property type="protein sequence ID" value="PZE18683.1"/>
    <property type="molecule type" value="Genomic_DNA"/>
</dbReference>
<evidence type="ECO:0000313" key="4">
    <source>
        <dbReference type="Proteomes" id="UP000249248"/>
    </source>
</evidence>
<accession>A0A2W1NI30</accession>
<dbReference type="Proteomes" id="UP000249248">
    <property type="component" value="Unassembled WGS sequence"/>
</dbReference>
<sequence>MKKLIILCLGITLFSCNSTKEEKTKENTQKIGIILVNHGSVSETWRNMLLDMEDQVEAAILKNPLIGDVKTAFMEYNEPSIATRLKEYDAEGYTDVIIVPVFLTVSSHYSHDIPVIAGISSDPKIQEELAKEKIEVYNPKANVTITPPLNYTTLLKKNIERRVMALSESAENEAILLVAYGDEQYNQQWEEMVEEIGKYLKFKTGHESIAYAWCGHIVRYSSEPTTEGIEQLLKLEDNVIVIPVLVANDEFFQGEIIQNGVDASSNTSAVKYKQDALLPDENLNAWVIDITNQTVENINK</sequence>
<organism evidence="3 4">
    <name type="scientific">Putridiphycobacter roseus</name>
    <dbReference type="NCBI Taxonomy" id="2219161"/>
    <lineage>
        <taxon>Bacteria</taxon>
        <taxon>Pseudomonadati</taxon>
        <taxon>Bacteroidota</taxon>
        <taxon>Flavobacteriia</taxon>
        <taxon>Flavobacteriales</taxon>
        <taxon>Crocinitomicaceae</taxon>
        <taxon>Putridiphycobacter</taxon>
    </lineage>
</organism>
<dbReference type="InterPro" id="IPR050963">
    <property type="entry name" value="Sirohydro_Cobaltochel/CbiX"/>
</dbReference>